<proteinExistence type="predicted"/>
<dbReference type="KEGG" id="acp:A2cp1_2277"/>
<name>B8JA96_ANAD2</name>
<evidence type="ECO:0000313" key="5">
    <source>
        <dbReference type="Proteomes" id="UP000007089"/>
    </source>
</evidence>
<keyword evidence="5" id="KW-1185">Reference proteome</keyword>
<dbReference type="Gene3D" id="2.40.160.20">
    <property type="match status" value="1"/>
</dbReference>
<dbReference type="AlphaFoldDB" id="B8JA96"/>
<gene>
    <name evidence="4" type="ordered locus">A2cp1_2277</name>
</gene>
<dbReference type="SUPFAM" id="SSF56925">
    <property type="entry name" value="OMPA-like"/>
    <property type="match status" value="1"/>
</dbReference>
<evidence type="ECO:0000259" key="3">
    <source>
        <dbReference type="Pfam" id="PF13505"/>
    </source>
</evidence>
<sequence length="187" mass="20365">MKKLLIVVAALVGMAGTAQAQEPARKFEISPYAGAYLGLGDQRDTLKDAFLLGLKLKYDVHPYVAVVGSFAWSPTEAKQYGDAKLDLFQYDVGLQGQYPVAITADWTLKPFVGVGVGARTYEFRDLNVDSETDFVWYSELGANVERGPIAFGVTARDTMSAYDGLAGERDSTTRVDLQLAGHVGVRF</sequence>
<evidence type="ECO:0000256" key="1">
    <source>
        <dbReference type="ARBA" id="ARBA00022729"/>
    </source>
</evidence>
<reference evidence="4" key="1">
    <citation type="submission" date="2009-01" db="EMBL/GenBank/DDBJ databases">
        <title>Complete sequence of Anaeromyxobacter dehalogenans 2CP-1.</title>
        <authorList>
            <consortium name="US DOE Joint Genome Institute"/>
            <person name="Lucas S."/>
            <person name="Copeland A."/>
            <person name="Lapidus A."/>
            <person name="Glavina del Rio T."/>
            <person name="Dalin E."/>
            <person name="Tice H."/>
            <person name="Bruce D."/>
            <person name="Goodwin L."/>
            <person name="Pitluck S."/>
            <person name="Saunders E."/>
            <person name="Brettin T."/>
            <person name="Detter J.C."/>
            <person name="Han C."/>
            <person name="Larimer F."/>
            <person name="Land M."/>
            <person name="Hauser L."/>
            <person name="Kyrpides N."/>
            <person name="Ovchinnikova G."/>
            <person name="Beliaev A.S."/>
            <person name="Richardson P."/>
        </authorList>
    </citation>
    <scope>NUCLEOTIDE SEQUENCE</scope>
    <source>
        <strain evidence="4">2CP-1</strain>
    </source>
</reference>
<feature type="signal peptide" evidence="2">
    <location>
        <begin position="1"/>
        <end position="20"/>
    </location>
</feature>
<evidence type="ECO:0000256" key="2">
    <source>
        <dbReference type="SAM" id="SignalP"/>
    </source>
</evidence>
<feature type="domain" description="Outer membrane protein beta-barrel" evidence="3">
    <location>
        <begin position="7"/>
        <end position="145"/>
    </location>
</feature>
<dbReference type="EMBL" id="CP001359">
    <property type="protein sequence ID" value="ACL65615.1"/>
    <property type="molecule type" value="Genomic_DNA"/>
</dbReference>
<keyword evidence="1 2" id="KW-0732">Signal</keyword>
<accession>B8JA96</accession>
<organism evidence="4 5">
    <name type="scientific">Anaeromyxobacter dehalogenans (strain ATCC BAA-258 / DSM 21875 / 2CP-1)</name>
    <dbReference type="NCBI Taxonomy" id="455488"/>
    <lineage>
        <taxon>Bacteria</taxon>
        <taxon>Pseudomonadati</taxon>
        <taxon>Myxococcota</taxon>
        <taxon>Myxococcia</taxon>
        <taxon>Myxococcales</taxon>
        <taxon>Cystobacterineae</taxon>
        <taxon>Anaeromyxobacteraceae</taxon>
        <taxon>Anaeromyxobacter</taxon>
    </lineage>
</organism>
<dbReference type="RefSeq" id="WP_012633449.1">
    <property type="nucleotide sequence ID" value="NC_011891.1"/>
</dbReference>
<dbReference type="HOGENOM" id="CLU_1444878_0_0_7"/>
<feature type="chain" id="PRO_5002875052" description="Outer membrane protein beta-barrel domain-containing protein" evidence="2">
    <location>
        <begin position="21"/>
        <end position="187"/>
    </location>
</feature>
<dbReference type="InterPro" id="IPR027385">
    <property type="entry name" value="Beta-barrel_OMP"/>
</dbReference>
<protein>
    <recommendedName>
        <fullName evidence="3">Outer membrane protein beta-barrel domain-containing protein</fullName>
    </recommendedName>
</protein>
<dbReference type="Proteomes" id="UP000007089">
    <property type="component" value="Chromosome"/>
</dbReference>
<dbReference type="Pfam" id="PF13505">
    <property type="entry name" value="OMP_b-brl"/>
    <property type="match status" value="1"/>
</dbReference>
<evidence type="ECO:0000313" key="4">
    <source>
        <dbReference type="EMBL" id="ACL65615.1"/>
    </source>
</evidence>
<dbReference type="InterPro" id="IPR011250">
    <property type="entry name" value="OMP/PagP_B-barrel"/>
</dbReference>